<name>A0A6A6Z9V7_9PEZI</name>
<evidence type="ECO:0000313" key="2">
    <source>
        <dbReference type="Proteomes" id="UP000504636"/>
    </source>
</evidence>
<sequence>MSPNILLRGRESGVGSETTAGMVKRVAEGLFLFEALGCRPAARWTLRTVKTPRSSAQLRSHLGESGEWCRPYRQVVEAPSARMRNCRCLRALEVVDNQDVGANTVARMGSSEHQATSKKAAEQLILLDLAVQQDGGRRSFYVRSLPSPSSSMSEGCENACLVSTIEQQLWDKPESEVDLQAG</sequence>
<organism evidence="1">
    <name type="scientific">Mytilinidion resinicola</name>
    <dbReference type="NCBI Taxonomy" id="574789"/>
    <lineage>
        <taxon>Eukaryota</taxon>
        <taxon>Fungi</taxon>
        <taxon>Dikarya</taxon>
        <taxon>Ascomycota</taxon>
        <taxon>Pezizomycotina</taxon>
        <taxon>Dothideomycetes</taxon>
        <taxon>Pleosporomycetidae</taxon>
        <taxon>Mytilinidiales</taxon>
        <taxon>Mytilinidiaceae</taxon>
        <taxon>Mytilinidion</taxon>
    </lineage>
</organism>
<evidence type="ECO:0000313" key="1">
    <source>
        <dbReference type="EMBL" id="KAF2817912.1"/>
    </source>
</evidence>
<reference evidence="1 3" key="1">
    <citation type="journal article" date="2020" name="Stud. Mycol.">
        <title>101 Dothideomycetes genomes: a test case for predicting lifestyles and emergence of pathogens.</title>
        <authorList>
            <person name="Haridas S."/>
            <person name="Albert R."/>
            <person name="Binder M."/>
            <person name="Bloem J."/>
            <person name="Labutti K."/>
            <person name="Salamov A."/>
            <person name="Andreopoulos B."/>
            <person name="Baker S."/>
            <person name="Barry K."/>
            <person name="Bills G."/>
            <person name="Bluhm B."/>
            <person name="Cannon C."/>
            <person name="Castanera R."/>
            <person name="Culley D."/>
            <person name="Daum C."/>
            <person name="Ezra D."/>
            <person name="Gonzalez J."/>
            <person name="Henrissat B."/>
            <person name="Kuo A."/>
            <person name="Liang C."/>
            <person name="Lipzen A."/>
            <person name="Lutzoni F."/>
            <person name="Magnuson J."/>
            <person name="Mondo S."/>
            <person name="Nolan M."/>
            <person name="Ohm R."/>
            <person name="Pangilinan J."/>
            <person name="Park H.-J."/>
            <person name="Ramirez L."/>
            <person name="Alfaro M."/>
            <person name="Sun H."/>
            <person name="Tritt A."/>
            <person name="Yoshinaga Y."/>
            <person name="Zwiers L.-H."/>
            <person name="Turgeon B."/>
            <person name="Goodwin S."/>
            <person name="Spatafora J."/>
            <person name="Crous P."/>
            <person name="Grigoriev I."/>
        </authorList>
    </citation>
    <scope>NUCLEOTIDE SEQUENCE</scope>
    <source>
        <strain evidence="1 3">CBS 304.34</strain>
    </source>
</reference>
<protein>
    <submittedName>
        <fullName evidence="1 3">Uncharacterized protein</fullName>
    </submittedName>
</protein>
<gene>
    <name evidence="1 3" type="ORF">BDZ99DRAFT_565506</name>
</gene>
<dbReference type="GeneID" id="54468375"/>
<proteinExistence type="predicted"/>
<accession>A0A6A6Z9V7</accession>
<reference evidence="3" key="2">
    <citation type="submission" date="2020-04" db="EMBL/GenBank/DDBJ databases">
        <authorList>
            <consortium name="NCBI Genome Project"/>
        </authorList>
    </citation>
    <scope>NUCLEOTIDE SEQUENCE</scope>
    <source>
        <strain evidence="3">CBS 304.34</strain>
    </source>
</reference>
<evidence type="ECO:0000313" key="3">
    <source>
        <dbReference type="RefSeq" id="XP_033584876.1"/>
    </source>
</evidence>
<keyword evidence="2" id="KW-1185">Reference proteome</keyword>
<dbReference type="RefSeq" id="XP_033584876.1">
    <property type="nucleotide sequence ID" value="XM_033727482.1"/>
</dbReference>
<dbReference type="Proteomes" id="UP000504636">
    <property type="component" value="Unplaced"/>
</dbReference>
<dbReference type="EMBL" id="MU003692">
    <property type="protein sequence ID" value="KAF2817912.1"/>
    <property type="molecule type" value="Genomic_DNA"/>
</dbReference>
<reference evidence="3" key="3">
    <citation type="submission" date="2025-04" db="UniProtKB">
        <authorList>
            <consortium name="RefSeq"/>
        </authorList>
    </citation>
    <scope>IDENTIFICATION</scope>
    <source>
        <strain evidence="3">CBS 304.34</strain>
    </source>
</reference>
<dbReference type="AlphaFoldDB" id="A0A6A6Z9V7"/>